<sequence length="573" mass="66478">MDSELPNCVLSIIFSKLNLKDQFKTCTLSKHWRNQWMLSSTNHNFDLYNTFRCNTLPNDIPLFQILRSQFTARLDQFVLNYQHATVTSIRVKFPLGDEHTDVIGRLISHAIAKGVKHIELLFSHESSDTDFIVRIIPYRFSFSLLFNSDSLTYLHLENCILETPMEFYGLKNLTTLVLQLVIVKQNLLEDLFSNCMHLVDLTLDKCDLLFVDTIISQILSHLKIVCRTKYMKVISIITPNLSSLEYFCHHSHSINLKAHMLSHFIYSSSMMGFVDMSSLKNVTTVVLDGIRFLQIWFLPYLFQHCLQLESVTLKNCPMVDEMEINSTTLRHLKIFDCCSGRSALYKISVDSKNLSSFEYCGHTPRKFSVIAPKLSKVFWNAAVREKNRNSFSIPKLKEKNLNSLGPIPKLSQIENLAIIMGHSQISRLKVLGRFQNLRELELFIEEAYYPFKENFSILDVLTASQHLQKFSLTVRVSSWVGFQIQRKNAEFFHNELEYVELHGGVCTTNAIELARNLMKNVNSLRKITFSPLDKFYIGAGRWTKGSDSYWFDRNFIYESLRKEVKEQCELIIL</sequence>
<organism evidence="3 4">
    <name type="scientific">Vicia faba</name>
    <name type="common">Broad bean</name>
    <name type="synonym">Faba vulgaris</name>
    <dbReference type="NCBI Taxonomy" id="3906"/>
    <lineage>
        <taxon>Eukaryota</taxon>
        <taxon>Viridiplantae</taxon>
        <taxon>Streptophyta</taxon>
        <taxon>Embryophyta</taxon>
        <taxon>Tracheophyta</taxon>
        <taxon>Spermatophyta</taxon>
        <taxon>Magnoliopsida</taxon>
        <taxon>eudicotyledons</taxon>
        <taxon>Gunneridae</taxon>
        <taxon>Pentapetalae</taxon>
        <taxon>rosids</taxon>
        <taxon>fabids</taxon>
        <taxon>Fabales</taxon>
        <taxon>Fabaceae</taxon>
        <taxon>Papilionoideae</taxon>
        <taxon>50 kb inversion clade</taxon>
        <taxon>NPAAA clade</taxon>
        <taxon>Hologalegina</taxon>
        <taxon>IRL clade</taxon>
        <taxon>Fabeae</taxon>
        <taxon>Vicia</taxon>
    </lineage>
</organism>
<proteinExistence type="predicted"/>
<dbReference type="InterPro" id="IPR001810">
    <property type="entry name" value="F-box_dom"/>
</dbReference>
<feature type="domain" description="F-box" evidence="1">
    <location>
        <begin position="3"/>
        <end position="36"/>
    </location>
</feature>
<dbReference type="PANTHER" id="PTHR34145:SF28">
    <property type="entry name" value="F-BOX DOMAIN-CONTAINING PROTEIN"/>
    <property type="match status" value="1"/>
</dbReference>
<protein>
    <submittedName>
        <fullName evidence="3">Uncharacterized protein</fullName>
    </submittedName>
</protein>
<reference evidence="3 4" key="1">
    <citation type="submission" date="2023-01" db="EMBL/GenBank/DDBJ databases">
        <authorList>
            <person name="Kreplak J."/>
        </authorList>
    </citation>
    <scope>NUCLEOTIDE SEQUENCE [LARGE SCALE GENOMIC DNA]</scope>
</reference>
<dbReference type="SUPFAM" id="SSF52047">
    <property type="entry name" value="RNI-like"/>
    <property type="match status" value="1"/>
</dbReference>
<dbReference type="Pfam" id="PF00646">
    <property type="entry name" value="F-box"/>
    <property type="match status" value="1"/>
</dbReference>
<dbReference type="SUPFAM" id="SSF81383">
    <property type="entry name" value="F-box domain"/>
    <property type="match status" value="1"/>
</dbReference>
<evidence type="ECO:0000259" key="1">
    <source>
        <dbReference type="Pfam" id="PF00646"/>
    </source>
</evidence>
<evidence type="ECO:0000313" key="4">
    <source>
        <dbReference type="Proteomes" id="UP001157006"/>
    </source>
</evidence>
<gene>
    <name evidence="3" type="ORF">VFH_V113760</name>
</gene>
<evidence type="ECO:0000259" key="2">
    <source>
        <dbReference type="Pfam" id="PF23622"/>
    </source>
</evidence>
<keyword evidence="4" id="KW-1185">Reference proteome</keyword>
<evidence type="ECO:0000313" key="3">
    <source>
        <dbReference type="EMBL" id="CAI8614097.1"/>
    </source>
</evidence>
<accession>A0AAV1AXT7</accession>
<dbReference type="Gene3D" id="3.80.10.10">
    <property type="entry name" value="Ribonuclease Inhibitor"/>
    <property type="match status" value="1"/>
</dbReference>
<dbReference type="AlphaFoldDB" id="A0AAV1AXT7"/>
<dbReference type="InterPro" id="IPR053772">
    <property type="entry name" value="At1g61320/At1g61330-like"/>
</dbReference>
<dbReference type="Proteomes" id="UP001157006">
    <property type="component" value="Chromosome 5"/>
</dbReference>
<feature type="domain" description="At1g61320/AtMIF1 LRR" evidence="2">
    <location>
        <begin position="98"/>
        <end position="260"/>
    </location>
</feature>
<dbReference type="Pfam" id="PF23622">
    <property type="entry name" value="LRR_At1g61320_AtMIF1"/>
    <property type="match status" value="2"/>
</dbReference>
<dbReference type="InterPro" id="IPR055357">
    <property type="entry name" value="LRR_At1g61320_AtMIF1"/>
</dbReference>
<dbReference type="EMBL" id="OX451740">
    <property type="protein sequence ID" value="CAI8614097.1"/>
    <property type="molecule type" value="Genomic_DNA"/>
</dbReference>
<name>A0AAV1AXT7_VICFA</name>
<dbReference type="InterPro" id="IPR036047">
    <property type="entry name" value="F-box-like_dom_sf"/>
</dbReference>
<feature type="domain" description="At1g61320/AtMIF1 LRR" evidence="2">
    <location>
        <begin position="274"/>
        <end position="529"/>
    </location>
</feature>
<dbReference type="InterPro" id="IPR032675">
    <property type="entry name" value="LRR_dom_sf"/>
</dbReference>
<dbReference type="PANTHER" id="PTHR34145">
    <property type="entry name" value="OS02G0105600 PROTEIN"/>
    <property type="match status" value="1"/>
</dbReference>